<dbReference type="GO" id="GO:0000228">
    <property type="term" value="C:nuclear chromosome"/>
    <property type="evidence" value="ECO:0007669"/>
    <property type="project" value="InterPro"/>
</dbReference>
<keyword evidence="4" id="KW-0804">Transcription</keyword>
<dbReference type="STRING" id="1076935.U4KVV0"/>
<dbReference type="OrthoDB" id="10258327at2759"/>
<gene>
    <name evidence="7" type="ORF">PCON_05029</name>
</gene>
<reference evidence="7 8" key="1">
    <citation type="journal article" date="2013" name="PLoS Genet.">
        <title>The genome and development-dependent transcriptomes of Pyronema confluens: a window into fungal evolution.</title>
        <authorList>
            <person name="Traeger S."/>
            <person name="Altegoer F."/>
            <person name="Freitag M."/>
            <person name="Gabaldon T."/>
            <person name="Kempken F."/>
            <person name="Kumar A."/>
            <person name="Marcet-Houben M."/>
            <person name="Poggeler S."/>
            <person name="Stajich J.E."/>
            <person name="Nowrousian M."/>
        </authorList>
    </citation>
    <scope>NUCLEOTIDE SEQUENCE [LARGE SCALE GENOMIC DNA]</scope>
    <source>
        <strain evidence="8">CBS 100304</strain>
        <tissue evidence="7">Vegetative mycelium</tissue>
    </source>
</reference>
<keyword evidence="5" id="KW-0539">Nucleus</keyword>
<dbReference type="Pfam" id="PF04855">
    <property type="entry name" value="SNF5"/>
    <property type="match status" value="1"/>
</dbReference>
<protein>
    <submittedName>
        <fullName evidence="7">Similar to Chromatin structure-remodeling complex subunit sfh1 acc. no. Q9USM3</fullName>
    </submittedName>
</protein>
<name>U4KVV0_PYROM</name>
<evidence type="ECO:0000256" key="1">
    <source>
        <dbReference type="ARBA" id="ARBA00004123"/>
    </source>
</evidence>
<dbReference type="GO" id="GO:0006338">
    <property type="term" value="P:chromatin remodeling"/>
    <property type="evidence" value="ECO:0007669"/>
    <property type="project" value="InterPro"/>
</dbReference>
<dbReference type="PANTHER" id="PTHR10019">
    <property type="entry name" value="SNF5"/>
    <property type="match status" value="1"/>
</dbReference>
<comment type="similarity">
    <text evidence="2">Belongs to the SNF5 family.</text>
</comment>
<dbReference type="AlphaFoldDB" id="U4KVV0"/>
<sequence>MRQPQALSTSYAVRLGQYFSSALIGPPAGIAQVAPMSERRTKRGTTAVNYAEIDDDDSDVPAAASNAQNGGEMLTRPRYFEPFQAPAKVAVRNVPPLLHRTDDQLQGAGDLPTVLIPIRIDLDLPNGRLHDTFMWNLHEHLITPDIFAQHMGADLDLPPQVVATIAAAIRDQLAEYAPVAQISIPESSGEMRTVCALTVNLDDVVYTDRFEWDLANTLLSPEHFAKVICAELGLKSEFVPSIAAGIYEFSLQRKKDLYDSGLPELDNASARQDGVDAGWRLDLEGLGIDWEPRVEQLSREEIEKREIDREREVRRLRRETARFGTAVPGAPTELDSDLGRGGRGRIRKRNRSASPTPIDGEWDRTLWRCGWCSISGNCAWAPGDGPEGPKTLCWNCSSMWKERGLEEWAKHLHIHTR</sequence>
<evidence type="ECO:0000256" key="3">
    <source>
        <dbReference type="ARBA" id="ARBA00023015"/>
    </source>
</evidence>
<dbReference type="Proteomes" id="UP000018144">
    <property type="component" value="Unassembled WGS sequence"/>
</dbReference>
<evidence type="ECO:0000313" key="7">
    <source>
        <dbReference type="EMBL" id="CCX05442.1"/>
    </source>
</evidence>
<dbReference type="EMBL" id="HF935253">
    <property type="protein sequence ID" value="CCX05442.1"/>
    <property type="molecule type" value="Genomic_DNA"/>
</dbReference>
<comment type="subcellular location">
    <subcellularLocation>
        <location evidence="1">Nucleus</location>
    </subcellularLocation>
</comment>
<keyword evidence="3" id="KW-0805">Transcription regulation</keyword>
<dbReference type="InterPro" id="IPR006939">
    <property type="entry name" value="SNF5"/>
</dbReference>
<accession>U4KVV0</accession>
<feature type="compositionally biased region" description="Basic residues" evidence="6">
    <location>
        <begin position="342"/>
        <end position="351"/>
    </location>
</feature>
<evidence type="ECO:0000256" key="6">
    <source>
        <dbReference type="SAM" id="MobiDB-lite"/>
    </source>
</evidence>
<dbReference type="OMA" id="MWNLNES"/>
<evidence type="ECO:0000313" key="8">
    <source>
        <dbReference type="Proteomes" id="UP000018144"/>
    </source>
</evidence>
<evidence type="ECO:0000256" key="2">
    <source>
        <dbReference type="ARBA" id="ARBA00010239"/>
    </source>
</evidence>
<dbReference type="eggNOG" id="KOG1649">
    <property type="taxonomic scope" value="Eukaryota"/>
</dbReference>
<organism evidence="7 8">
    <name type="scientific">Pyronema omphalodes (strain CBS 100304)</name>
    <name type="common">Pyronema confluens</name>
    <dbReference type="NCBI Taxonomy" id="1076935"/>
    <lineage>
        <taxon>Eukaryota</taxon>
        <taxon>Fungi</taxon>
        <taxon>Dikarya</taxon>
        <taxon>Ascomycota</taxon>
        <taxon>Pezizomycotina</taxon>
        <taxon>Pezizomycetes</taxon>
        <taxon>Pezizales</taxon>
        <taxon>Pyronemataceae</taxon>
        <taxon>Pyronema</taxon>
    </lineage>
</organism>
<proteinExistence type="inferred from homology"/>
<feature type="region of interest" description="Disordered" evidence="6">
    <location>
        <begin position="326"/>
        <end position="357"/>
    </location>
</feature>
<keyword evidence="8" id="KW-1185">Reference proteome</keyword>
<evidence type="ECO:0000256" key="5">
    <source>
        <dbReference type="ARBA" id="ARBA00023242"/>
    </source>
</evidence>
<evidence type="ECO:0000256" key="4">
    <source>
        <dbReference type="ARBA" id="ARBA00023163"/>
    </source>
</evidence>